<gene>
    <name evidence="1" type="ORF">FDA94_05705</name>
</gene>
<organism evidence="1 2">
    <name type="scientific">Herbidospora galbida</name>
    <dbReference type="NCBI Taxonomy" id="2575442"/>
    <lineage>
        <taxon>Bacteria</taxon>
        <taxon>Bacillati</taxon>
        <taxon>Actinomycetota</taxon>
        <taxon>Actinomycetes</taxon>
        <taxon>Streptosporangiales</taxon>
        <taxon>Streptosporangiaceae</taxon>
        <taxon>Herbidospora</taxon>
    </lineage>
</organism>
<dbReference type="AlphaFoldDB" id="A0A4U3MLX7"/>
<reference evidence="1 2" key="1">
    <citation type="submission" date="2019-04" db="EMBL/GenBank/DDBJ databases">
        <title>Herbidospora sp. NEAU-GS14.nov., a novel actinomycete isolated from soil.</title>
        <authorList>
            <person name="Han L."/>
        </authorList>
    </citation>
    <scope>NUCLEOTIDE SEQUENCE [LARGE SCALE GENOMIC DNA]</scope>
    <source>
        <strain evidence="1 2">NEAU-GS14</strain>
    </source>
</reference>
<dbReference type="OrthoDB" id="1164099at2"/>
<dbReference type="Proteomes" id="UP000308705">
    <property type="component" value="Unassembled WGS sequence"/>
</dbReference>
<name>A0A4U3MLX7_9ACTN</name>
<dbReference type="RefSeq" id="WP_137245961.1">
    <property type="nucleotide sequence ID" value="NZ_SZQA01000003.1"/>
</dbReference>
<proteinExistence type="predicted"/>
<dbReference type="EMBL" id="SZQA01000003">
    <property type="protein sequence ID" value="TKK90491.1"/>
    <property type="molecule type" value="Genomic_DNA"/>
</dbReference>
<protein>
    <submittedName>
        <fullName evidence="1">Uncharacterized protein</fullName>
    </submittedName>
</protein>
<evidence type="ECO:0000313" key="2">
    <source>
        <dbReference type="Proteomes" id="UP000308705"/>
    </source>
</evidence>
<keyword evidence="2" id="KW-1185">Reference proteome</keyword>
<sequence>MPTARIAAGNTVSGQGWQAYGPNGIYIDVDTTSGRFTGAPTYVTSITGPGGNQWSLVGPSAIYSPTATGFRVYVQWRDGSALTPATAQAYGWQINWIGYDNP</sequence>
<evidence type="ECO:0000313" key="1">
    <source>
        <dbReference type="EMBL" id="TKK90491.1"/>
    </source>
</evidence>
<comment type="caution">
    <text evidence="1">The sequence shown here is derived from an EMBL/GenBank/DDBJ whole genome shotgun (WGS) entry which is preliminary data.</text>
</comment>
<accession>A0A4U3MLX7</accession>